<evidence type="ECO:0000313" key="3">
    <source>
        <dbReference type="EMBL" id="CAE0362485.1"/>
    </source>
</evidence>
<evidence type="ECO:0000313" key="1">
    <source>
        <dbReference type="EMBL" id="CAE0362483.1"/>
    </source>
</evidence>
<dbReference type="AlphaFoldDB" id="A0A6S8AK29"/>
<dbReference type="EMBL" id="HBIJ01004567">
    <property type="protein sequence ID" value="CAE0362483.1"/>
    <property type="molecule type" value="Transcribed_RNA"/>
</dbReference>
<gene>
    <name evidence="1" type="ORF">ALAG00032_LOCUS3224</name>
    <name evidence="2" type="ORF">ALAG00032_LOCUS3225</name>
    <name evidence="3" type="ORF">ALAG00032_LOCUS3226</name>
</gene>
<sequence>MSNFSSRSSGGGLMDRRDDDWRDTLYFWHGKLSWVGGERNVMSWRGQWLSTVSNIVPLPKQFSSSFNYFELNFDIEQERARRIQQGRFGDIDILKNLASNFRGHYLMEPPDGSGYRRAYRDEEHEFLFDSVTQDGAACLSSMDAENTSNHASLQQNGDDISVPRTNNSLMKKMFLVVRKLQTQQPNGLPLDPGPYLLIACKGKNEFGRFVALGQCRIAVRPSVSGQGTIDDGLELTVARRYIRDDDSRYFWPLHQFLQSISISNVRGSRLCPWEHSLPCRLPSDVIAQDNKRQQEEYQQQGAFGTSSMQLTTGVPPPTYYSSTLNQQPTSWQNEGGAITASNNRTHNTTADHPALCFQPPPPKGPPFEDFHLPHHLSVYNGFVIYENEIWRKRPRDD</sequence>
<name>A0A6S8AK29_9STRA</name>
<dbReference type="EMBL" id="HBIJ01004569">
    <property type="protein sequence ID" value="CAE0362485.1"/>
    <property type="molecule type" value="Transcribed_RNA"/>
</dbReference>
<evidence type="ECO:0000313" key="2">
    <source>
        <dbReference type="EMBL" id="CAE0362484.1"/>
    </source>
</evidence>
<protein>
    <submittedName>
        <fullName evidence="2">Uncharacterized protein</fullName>
    </submittedName>
</protein>
<reference evidence="2" key="1">
    <citation type="submission" date="2021-01" db="EMBL/GenBank/DDBJ databases">
        <authorList>
            <person name="Corre E."/>
            <person name="Pelletier E."/>
            <person name="Niang G."/>
            <person name="Scheremetjew M."/>
            <person name="Finn R."/>
            <person name="Kale V."/>
            <person name="Holt S."/>
            <person name="Cochrane G."/>
            <person name="Meng A."/>
            <person name="Brown T."/>
            <person name="Cohen L."/>
        </authorList>
    </citation>
    <scope>NUCLEOTIDE SEQUENCE</scope>
    <source>
        <strain evidence="2">CCMP1510</strain>
    </source>
</reference>
<dbReference type="EMBL" id="HBIJ01004568">
    <property type="protein sequence ID" value="CAE0362484.1"/>
    <property type="molecule type" value="Transcribed_RNA"/>
</dbReference>
<proteinExistence type="predicted"/>
<organism evidence="2">
    <name type="scientific">Aureoumbra lagunensis</name>
    <dbReference type="NCBI Taxonomy" id="44058"/>
    <lineage>
        <taxon>Eukaryota</taxon>
        <taxon>Sar</taxon>
        <taxon>Stramenopiles</taxon>
        <taxon>Ochrophyta</taxon>
        <taxon>Pelagophyceae</taxon>
        <taxon>Pelagomonadales</taxon>
        <taxon>Aureoumbra</taxon>
    </lineage>
</organism>
<accession>A0A6S8AK29</accession>